<dbReference type="EMBL" id="CM042010">
    <property type="protein sequence ID" value="KAI3778184.1"/>
    <property type="molecule type" value="Genomic_DNA"/>
</dbReference>
<organism evidence="1 2">
    <name type="scientific">Cichorium intybus</name>
    <name type="common">Chicory</name>
    <dbReference type="NCBI Taxonomy" id="13427"/>
    <lineage>
        <taxon>Eukaryota</taxon>
        <taxon>Viridiplantae</taxon>
        <taxon>Streptophyta</taxon>
        <taxon>Embryophyta</taxon>
        <taxon>Tracheophyta</taxon>
        <taxon>Spermatophyta</taxon>
        <taxon>Magnoliopsida</taxon>
        <taxon>eudicotyledons</taxon>
        <taxon>Gunneridae</taxon>
        <taxon>Pentapetalae</taxon>
        <taxon>asterids</taxon>
        <taxon>campanulids</taxon>
        <taxon>Asterales</taxon>
        <taxon>Asteraceae</taxon>
        <taxon>Cichorioideae</taxon>
        <taxon>Cichorieae</taxon>
        <taxon>Cichoriinae</taxon>
        <taxon>Cichorium</taxon>
    </lineage>
</organism>
<reference evidence="2" key="1">
    <citation type="journal article" date="2022" name="Mol. Ecol. Resour.">
        <title>The genomes of chicory, endive, great burdock and yacon provide insights into Asteraceae palaeo-polyploidization history and plant inulin production.</title>
        <authorList>
            <person name="Fan W."/>
            <person name="Wang S."/>
            <person name="Wang H."/>
            <person name="Wang A."/>
            <person name="Jiang F."/>
            <person name="Liu H."/>
            <person name="Zhao H."/>
            <person name="Xu D."/>
            <person name="Zhang Y."/>
        </authorList>
    </citation>
    <scope>NUCLEOTIDE SEQUENCE [LARGE SCALE GENOMIC DNA]</scope>
    <source>
        <strain evidence="2">cv. Punajuju</strain>
    </source>
</reference>
<keyword evidence="2" id="KW-1185">Reference proteome</keyword>
<sequence length="111" mass="12649">MQRNRARRCCEVLSHTGMNPQMALDVKLLHKGEDLFIVCKPESVPVTRTDPISLIGSLSVNLYLFFLFDAFLLYSGVRLLLVLFLGFAQCEKDFSFPPLKAIWVSTFTSKF</sequence>
<reference evidence="1 2" key="2">
    <citation type="journal article" date="2022" name="Mol. Ecol. Resour.">
        <title>The genomes of chicory, endive, great burdock and yacon provide insights into Asteraceae paleo-polyploidization history and plant inulin production.</title>
        <authorList>
            <person name="Fan W."/>
            <person name="Wang S."/>
            <person name="Wang H."/>
            <person name="Wang A."/>
            <person name="Jiang F."/>
            <person name="Liu H."/>
            <person name="Zhao H."/>
            <person name="Xu D."/>
            <person name="Zhang Y."/>
        </authorList>
    </citation>
    <scope>NUCLEOTIDE SEQUENCE [LARGE SCALE GENOMIC DNA]</scope>
    <source>
        <strain evidence="2">cv. Punajuju</strain>
        <tissue evidence="1">Leaves</tissue>
    </source>
</reference>
<evidence type="ECO:0000313" key="2">
    <source>
        <dbReference type="Proteomes" id="UP001055811"/>
    </source>
</evidence>
<evidence type="ECO:0000313" key="1">
    <source>
        <dbReference type="EMBL" id="KAI3778184.1"/>
    </source>
</evidence>
<comment type="caution">
    <text evidence="1">The sequence shown here is derived from an EMBL/GenBank/DDBJ whole genome shotgun (WGS) entry which is preliminary data.</text>
</comment>
<accession>A0ACB9G3T3</accession>
<name>A0ACB9G3T3_CICIN</name>
<protein>
    <submittedName>
        <fullName evidence="1">Uncharacterized protein</fullName>
    </submittedName>
</protein>
<gene>
    <name evidence="1" type="ORF">L2E82_07271</name>
</gene>
<proteinExistence type="predicted"/>
<dbReference type="Proteomes" id="UP001055811">
    <property type="component" value="Linkage Group LG02"/>
</dbReference>